<dbReference type="Proteomes" id="UP000262371">
    <property type="component" value="Unassembled WGS sequence"/>
</dbReference>
<dbReference type="AlphaFoldDB" id="A0A371YWD1"/>
<dbReference type="EMBL" id="QUWV01000207">
    <property type="protein sequence ID" value="RFD18535.1"/>
    <property type="molecule type" value="Genomic_DNA"/>
</dbReference>
<name>A0A371YWD1_9PROT</name>
<evidence type="ECO:0000313" key="2">
    <source>
        <dbReference type="Proteomes" id="UP000262371"/>
    </source>
</evidence>
<keyword evidence="2" id="KW-1185">Reference proteome</keyword>
<comment type="caution">
    <text evidence="1">The sequence shown here is derived from an EMBL/GenBank/DDBJ whole genome shotgun (WGS) entry which is preliminary data.</text>
</comment>
<reference evidence="1 2" key="1">
    <citation type="submission" date="2018-08" db="EMBL/GenBank/DDBJ databases">
        <title>Komagataeibacter sp. AV 382.</title>
        <authorList>
            <person name="Skraban J."/>
            <person name="Trcek J."/>
        </authorList>
    </citation>
    <scope>NUCLEOTIDE SEQUENCE [LARGE SCALE GENOMIC DNA]</scope>
    <source>
        <strain evidence="1 2">AV 382</strain>
    </source>
</reference>
<organism evidence="1 2">
    <name type="scientific">Komagataeibacter melaceti</name>
    <dbReference type="NCBI Taxonomy" id="2766577"/>
    <lineage>
        <taxon>Bacteria</taxon>
        <taxon>Pseudomonadati</taxon>
        <taxon>Pseudomonadota</taxon>
        <taxon>Alphaproteobacteria</taxon>
        <taxon>Acetobacterales</taxon>
        <taxon>Acetobacteraceae</taxon>
        <taxon>Komagataeibacter</taxon>
    </lineage>
</organism>
<accession>A0A371YWD1</accession>
<gene>
    <name evidence="1" type="ORF">DY926_16150</name>
</gene>
<proteinExistence type="predicted"/>
<protein>
    <submittedName>
        <fullName evidence="1">Uncharacterized protein</fullName>
    </submittedName>
</protein>
<sequence>MVSRNRSGRAIWDDRAVSHLAELWKRLYSPAFIARILGLTVKTVGEAARRAGLPARTGLTLRTSCPSDNPFAVPENSTVAGQMVKKICRVTSRIFFVSPRDQKTVHCSLLGRRRLATYAAGFA</sequence>
<evidence type="ECO:0000313" key="1">
    <source>
        <dbReference type="EMBL" id="RFD18535.1"/>
    </source>
</evidence>